<dbReference type="EMBL" id="DVIQ01000041">
    <property type="protein sequence ID" value="HIS31454.1"/>
    <property type="molecule type" value="Genomic_DNA"/>
</dbReference>
<dbReference type="Proteomes" id="UP000823935">
    <property type="component" value="Unassembled WGS sequence"/>
</dbReference>
<evidence type="ECO:0000313" key="1">
    <source>
        <dbReference type="EMBL" id="HIS31454.1"/>
    </source>
</evidence>
<protein>
    <submittedName>
        <fullName evidence="1">Uncharacterized protein</fullName>
    </submittedName>
</protein>
<evidence type="ECO:0000313" key="2">
    <source>
        <dbReference type="Proteomes" id="UP000823935"/>
    </source>
</evidence>
<name>A0A9D1ET82_9FIRM</name>
<reference evidence="1" key="2">
    <citation type="journal article" date="2021" name="PeerJ">
        <title>Extensive microbial diversity within the chicken gut microbiome revealed by metagenomics and culture.</title>
        <authorList>
            <person name="Gilroy R."/>
            <person name="Ravi A."/>
            <person name="Getino M."/>
            <person name="Pursley I."/>
            <person name="Horton D.L."/>
            <person name="Alikhan N.F."/>
            <person name="Baker D."/>
            <person name="Gharbi K."/>
            <person name="Hall N."/>
            <person name="Watson M."/>
            <person name="Adriaenssens E.M."/>
            <person name="Foster-Nyarko E."/>
            <person name="Jarju S."/>
            <person name="Secka A."/>
            <person name="Antonio M."/>
            <person name="Oren A."/>
            <person name="Chaudhuri R.R."/>
            <person name="La Ragione R."/>
            <person name="Hildebrand F."/>
            <person name="Pallen M.J."/>
        </authorList>
    </citation>
    <scope>NUCLEOTIDE SEQUENCE</scope>
    <source>
        <strain evidence="1">CHK190-19873</strain>
    </source>
</reference>
<accession>A0A9D1ET82</accession>
<organism evidence="1 2">
    <name type="scientific">Candidatus Limivivens intestinipullorum</name>
    <dbReference type="NCBI Taxonomy" id="2840858"/>
    <lineage>
        <taxon>Bacteria</taxon>
        <taxon>Bacillati</taxon>
        <taxon>Bacillota</taxon>
        <taxon>Clostridia</taxon>
        <taxon>Lachnospirales</taxon>
        <taxon>Lachnospiraceae</taxon>
        <taxon>Lachnospiraceae incertae sedis</taxon>
        <taxon>Candidatus Limivivens</taxon>
    </lineage>
</organism>
<gene>
    <name evidence="1" type="ORF">IAB44_07915</name>
</gene>
<dbReference type="AlphaFoldDB" id="A0A9D1ET82"/>
<reference evidence="1" key="1">
    <citation type="submission" date="2020-10" db="EMBL/GenBank/DDBJ databases">
        <authorList>
            <person name="Gilroy R."/>
        </authorList>
    </citation>
    <scope>NUCLEOTIDE SEQUENCE</scope>
    <source>
        <strain evidence="1">CHK190-19873</strain>
    </source>
</reference>
<comment type="caution">
    <text evidence="1">The sequence shown here is derived from an EMBL/GenBank/DDBJ whole genome shotgun (WGS) entry which is preliminary data.</text>
</comment>
<sequence>MIFSKICAELSSPHNFASEYKLYLPTEEELRAEIEAQKAIFYLQQKTGSDSRTVSGGAGLF</sequence>
<proteinExistence type="predicted"/>